<comment type="caution">
    <text evidence="3">The sequence shown here is derived from an EMBL/GenBank/DDBJ whole genome shotgun (WGS) entry which is preliminary data.</text>
</comment>
<dbReference type="PATRIC" id="fig|935700.4.peg.3831"/>
<feature type="compositionally biased region" description="Low complexity" evidence="1">
    <location>
        <begin position="356"/>
        <end position="371"/>
    </location>
</feature>
<name>A0A0D1D2V5_9RHOB</name>
<evidence type="ECO:0000256" key="1">
    <source>
        <dbReference type="SAM" id="MobiDB-lite"/>
    </source>
</evidence>
<evidence type="ECO:0000259" key="2">
    <source>
        <dbReference type="Pfam" id="PF01052"/>
    </source>
</evidence>
<dbReference type="Pfam" id="PF01052">
    <property type="entry name" value="FliMN_C"/>
    <property type="match status" value="1"/>
</dbReference>
<evidence type="ECO:0000313" key="4">
    <source>
        <dbReference type="Proteomes" id="UP000032232"/>
    </source>
</evidence>
<dbReference type="AlphaFoldDB" id="A0A0D1D2V5"/>
<organism evidence="3 4">
    <name type="scientific">Jannaschia aquimarina</name>
    <dbReference type="NCBI Taxonomy" id="935700"/>
    <lineage>
        <taxon>Bacteria</taxon>
        <taxon>Pseudomonadati</taxon>
        <taxon>Pseudomonadota</taxon>
        <taxon>Alphaproteobacteria</taxon>
        <taxon>Rhodobacterales</taxon>
        <taxon>Roseobacteraceae</taxon>
        <taxon>Jannaschia</taxon>
    </lineage>
</organism>
<gene>
    <name evidence="3" type="ORF">jaqu_37160</name>
</gene>
<dbReference type="EMBL" id="JYFE01000074">
    <property type="protein sequence ID" value="KIT14428.1"/>
    <property type="molecule type" value="Genomic_DNA"/>
</dbReference>
<protein>
    <submittedName>
        <fullName evidence="3">Flagellar motor switch protein FliM</fullName>
    </submittedName>
</protein>
<keyword evidence="3" id="KW-0966">Cell projection</keyword>
<accession>A0A0D1D2V5</accession>
<keyword evidence="3" id="KW-0969">Cilium</keyword>
<reference evidence="3 4" key="1">
    <citation type="submission" date="2015-02" db="EMBL/GenBank/DDBJ databases">
        <title>Genome Sequence of Jannaschia aquimarina DSM28248, a member of the Roseobacter clade.</title>
        <authorList>
            <person name="Voget S."/>
            <person name="Daniel R."/>
        </authorList>
    </citation>
    <scope>NUCLEOTIDE SEQUENCE [LARGE SCALE GENOMIC DNA]</scope>
    <source>
        <strain evidence="3 4">GSW-M26</strain>
    </source>
</reference>
<dbReference type="STRING" id="935700.jaqu_37160"/>
<keyword evidence="4" id="KW-1185">Reference proteome</keyword>
<evidence type="ECO:0000313" key="3">
    <source>
        <dbReference type="EMBL" id="KIT14428.1"/>
    </source>
</evidence>
<keyword evidence="3" id="KW-0282">Flagellum</keyword>
<dbReference type="InterPro" id="IPR036429">
    <property type="entry name" value="SpoA-like_sf"/>
</dbReference>
<feature type="domain" description="Flagellar motor switch protein FliN-like C-terminal" evidence="2">
    <location>
        <begin position="227"/>
        <end position="268"/>
    </location>
</feature>
<sequence length="371" mass="37303">MAGLADPDAGGNADGTAAEEEVVPGLAQALSAAAERTGAALKGLELSVGGVRSVRLPHAEAFAAIPDRALILPLPSGRGEGLAGAVALAPQLVDALVEVQTLGRVEAVARPARIPTRIDATLARPFVSTLLASTSERVPSAPIPAPDAGAFHIDAGPVARAIEAPVIVHARLTVSFVDGAREATLDILLPDRPKSALPAPKSDGGKAAGKGRDTKTPAKRSDPQEVLLSARVRLEAVLPTVTIPLSQMLDLKVGDTIALTPDAVSGLTLRGGRLGGSTPSPRACALHGVPGKLGQSAGRRAIKLLDPSGTKAGSADPVSPKTSDPASSGPAMTRTTPPVPAPRMGSPSPIAPAEPGLPDLPDLPDLSDLAS</sequence>
<feature type="region of interest" description="Disordered" evidence="1">
    <location>
        <begin position="192"/>
        <end position="224"/>
    </location>
</feature>
<feature type="region of interest" description="Disordered" evidence="1">
    <location>
        <begin position="306"/>
        <end position="371"/>
    </location>
</feature>
<feature type="compositionally biased region" description="Basic and acidic residues" evidence="1">
    <location>
        <begin position="210"/>
        <end position="223"/>
    </location>
</feature>
<dbReference type="Proteomes" id="UP000032232">
    <property type="component" value="Unassembled WGS sequence"/>
</dbReference>
<proteinExistence type="predicted"/>
<dbReference type="SUPFAM" id="SSF101801">
    <property type="entry name" value="Surface presentation of antigens (SPOA)"/>
    <property type="match status" value="1"/>
</dbReference>
<dbReference type="InterPro" id="IPR001543">
    <property type="entry name" value="FliN-like_C"/>
</dbReference>